<dbReference type="KEGG" id="rah:Rahaq_1253"/>
<proteinExistence type="predicted"/>
<protein>
    <submittedName>
        <fullName evidence="1">Uncharacterized protein</fullName>
    </submittedName>
</protein>
<evidence type="ECO:0000313" key="1">
    <source>
        <dbReference type="EMBL" id="ADW72876.1"/>
    </source>
</evidence>
<dbReference type="AlphaFoldDB" id="A0A0H3F6Q1"/>
<accession>A0A0H3F6Q1</accession>
<dbReference type="RefSeq" id="WP_013574581.1">
    <property type="nucleotide sequence ID" value="NC_015061.1"/>
</dbReference>
<dbReference type="Proteomes" id="UP000007257">
    <property type="component" value="Chromosome"/>
</dbReference>
<reference evidence="1 2" key="2">
    <citation type="journal article" date="2012" name="J. Bacteriol.">
        <title>Complete Genome Sequence of Rahnella sp. Strain Y9602, a Gammaproteobacterium Isolate from Metal- and Radionuclide-Contaminated Soil.</title>
        <authorList>
            <person name="Martinez R.J."/>
            <person name="Bruce D."/>
            <person name="Detter C."/>
            <person name="Goodwin L.A."/>
            <person name="Han J."/>
            <person name="Han C.S."/>
            <person name="Held B."/>
            <person name="Land M.L."/>
            <person name="Mikhailova N."/>
            <person name="Nolan M."/>
            <person name="Pennacchio L."/>
            <person name="Pitluck S."/>
            <person name="Tapia R."/>
            <person name="Woyke T."/>
            <person name="Sobecky P.A."/>
        </authorList>
    </citation>
    <scope>NUCLEOTIDE SEQUENCE [LARGE SCALE GENOMIC DNA]</scope>
    <source>
        <strain evidence="1 2">Y9602</strain>
    </source>
</reference>
<dbReference type="eggNOG" id="ENOG50302IJ">
    <property type="taxonomic scope" value="Bacteria"/>
</dbReference>
<reference evidence="2" key="1">
    <citation type="submission" date="2011-01" db="EMBL/GenBank/DDBJ databases">
        <title>Complete sequence of chromosome of Rahnella sp. Y9602.</title>
        <authorList>
            <consortium name="US DOE Joint Genome Institute"/>
            <person name="Lucas S."/>
            <person name="Copeland A."/>
            <person name="Lapidus A."/>
            <person name="Cheng J.-F."/>
            <person name="Goodwin L."/>
            <person name="Pitluck S."/>
            <person name="Lu M."/>
            <person name="Detter J.C."/>
            <person name="Han C."/>
            <person name="Tapia R."/>
            <person name="Land M."/>
            <person name="Hauser L."/>
            <person name="Kyrpides N."/>
            <person name="Ivanova N."/>
            <person name="Ovchinnikova G."/>
            <person name="Pagani I."/>
            <person name="Sobecky P.A."/>
            <person name="Martinez R.J."/>
            <person name="Woyke T."/>
        </authorList>
    </citation>
    <scope>NUCLEOTIDE SEQUENCE [LARGE SCALE GENOMIC DNA]</scope>
    <source>
        <strain evidence="2">Y9602</strain>
    </source>
</reference>
<dbReference type="EMBL" id="CP002505">
    <property type="protein sequence ID" value="ADW72876.1"/>
    <property type="molecule type" value="Genomic_DNA"/>
</dbReference>
<evidence type="ECO:0000313" key="2">
    <source>
        <dbReference type="Proteomes" id="UP000007257"/>
    </source>
</evidence>
<gene>
    <name evidence="1" type="ordered locus">Rahaq_1253</name>
</gene>
<dbReference type="HOGENOM" id="CLU_2900977_0_0_6"/>
<sequence length="62" mass="7325">MINIMPESQNRHDDEKAEELPGFGFFKRPDDRNKAVYCAAYFGLRIFRVLLISKNTNKKYNN</sequence>
<name>A0A0H3F6Q1_RAHSY</name>
<organism evidence="1 2">
    <name type="scientific">Rahnella sp. (strain Y9602)</name>
    <dbReference type="NCBI Taxonomy" id="2703885"/>
    <lineage>
        <taxon>Bacteria</taxon>
        <taxon>Pseudomonadati</taxon>
        <taxon>Pseudomonadota</taxon>
        <taxon>Gammaproteobacteria</taxon>
        <taxon>Enterobacterales</taxon>
        <taxon>Yersiniaceae</taxon>
        <taxon>Rahnella</taxon>
    </lineage>
</organism>